<protein>
    <submittedName>
        <fullName evidence="3">DUF1080 domain-containing protein</fullName>
    </submittedName>
</protein>
<name>A0AAU7CP57_9BACT</name>
<feature type="domain" description="3-keto-alpha-glucoside-1,2-lyase/3-keto-2-hydroxy-glucal hydratase" evidence="2">
    <location>
        <begin position="50"/>
        <end position="279"/>
    </location>
</feature>
<accession>A0AAU7CP57</accession>
<gene>
    <name evidence="3" type="ORF">V5E97_13845</name>
</gene>
<keyword evidence="1" id="KW-0732">Signal</keyword>
<proteinExistence type="predicted"/>
<evidence type="ECO:0000256" key="1">
    <source>
        <dbReference type="SAM" id="SignalP"/>
    </source>
</evidence>
<reference evidence="3" key="1">
    <citation type="submission" date="2024-05" db="EMBL/GenBank/DDBJ databases">
        <title>Planctomycetes of the genus Singulisphaera possess chitinolytic capabilities.</title>
        <authorList>
            <person name="Ivanova A."/>
        </authorList>
    </citation>
    <scope>NUCLEOTIDE SEQUENCE</scope>
    <source>
        <strain evidence="3">Ch08T</strain>
    </source>
</reference>
<dbReference type="EMBL" id="CP155447">
    <property type="protein sequence ID" value="XBH07075.1"/>
    <property type="molecule type" value="Genomic_DNA"/>
</dbReference>
<dbReference type="InterPro" id="IPR010496">
    <property type="entry name" value="AL/BT2_dom"/>
</dbReference>
<dbReference type="Gene3D" id="2.60.120.560">
    <property type="entry name" value="Exo-inulinase, domain 1"/>
    <property type="match status" value="1"/>
</dbReference>
<feature type="signal peptide" evidence="1">
    <location>
        <begin position="1"/>
        <end position="25"/>
    </location>
</feature>
<feature type="chain" id="PRO_5043616236" evidence="1">
    <location>
        <begin position="26"/>
        <end position="283"/>
    </location>
</feature>
<dbReference type="RefSeq" id="WP_406699921.1">
    <property type="nucleotide sequence ID" value="NZ_CP155447.1"/>
</dbReference>
<evidence type="ECO:0000313" key="3">
    <source>
        <dbReference type="EMBL" id="XBH07075.1"/>
    </source>
</evidence>
<dbReference type="GO" id="GO:0016787">
    <property type="term" value="F:hydrolase activity"/>
    <property type="evidence" value="ECO:0007669"/>
    <property type="project" value="InterPro"/>
</dbReference>
<evidence type="ECO:0000259" key="2">
    <source>
        <dbReference type="Pfam" id="PF06439"/>
    </source>
</evidence>
<organism evidence="3">
    <name type="scientific">Singulisphaera sp. Ch08</name>
    <dbReference type="NCBI Taxonomy" id="3120278"/>
    <lineage>
        <taxon>Bacteria</taxon>
        <taxon>Pseudomonadati</taxon>
        <taxon>Planctomycetota</taxon>
        <taxon>Planctomycetia</taxon>
        <taxon>Isosphaerales</taxon>
        <taxon>Isosphaeraceae</taxon>
        <taxon>Singulisphaera</taxon>
    </lineage>
</organism>
<sequence length="283" mass="31539">MTPLRVPKTFLALSLTALLPLSVVADSPSDVPSFAKDVPQVKTGEPIFKFNGKDLTGFYTYTRDHKLEDPNKVFTVKDGAIRVSGQEFGGFTTRDEYSNYHLVTEWRWGDKTWAPRETKSRDSGILVHCVGPDGAAGGNWMMSQECQIIEGGCGDFIMVGGTIDGKAVRPSLTCETRVGPPNNQLYYEKGGKSVTVNQRYNWWGRDPEWKDVLGFRGKRDVEKPVGEWNRLEVICDGDTITNIVNGYVVNVGTKSSLTKGKILFQSEGAELHFRKIEVRPLVK</sequence>
<dbReference type="Pfam" id="PF06439">
    <property type="entry name" value="3keto-disac_hyd"/>
    <property type="match status" value="1"/>
</dbReference>
<dbReference type="AlphaFoldDB" id="A0AAU7CP57"/>